<protein>
    <submittedName>
        <fullName evidence="4">(pine wood nematode) hypothetical protein</fullName>
    </submittedName>
    <submittedName>
        <fullName evidence="8">SCHIP-1 domain-containing protein</fullName>
    </submittedName>
</protein>
<accession>A0A1I7RJE7</accession>
<evidence type="ECO:0000313" key="8">
    <source>
        <dbReference type="WBParaSite" id="BXY_0082900.1"/>
    </source>
</evidence>
<evidence type="ECO:0000313" key="6">
    <source>
        <dbReference type="Proteomes" id="UP000095284"/>
    </source>
</evidence>
<evidence type="ECO:0000256" key="1">
    <source>
        <dbReference type="ARBA" id="ARBA00023054"/>
    </source>
</evidence>
<evidence type="ECO:0000256" key="2">
    <source>
        <dbReference type="SAM" id="MobiDB-lite"/>
    </source>
</evidence>
<dbReference type="EMBL" id="CAJFCV020000006">
    <property type="protein sequence ID" value="CAG9128832.1"/>
    <property type="molecule type" value="Genomic_DNA"/>
</dbReference>
<gene>
    <name evidence="4" type="ORF">BXYJ_LOCUS13654</name>
</gene>
<dbReference type="WBParaSite" id="BXY_0082900.1">
    <property type="protein sequence ID" value="BXY_0082900.1"/>
    <property type="gene ID" value="BXY_0082900"/>
</dbReference>
<sequence>MNSFYRLQQPSTSFTSAGTGCFESSDYANNNTGSSSSATFSTTTNSSRSTQKLYNTPNSDSSEFSTEQIYKPIGKKRYLRKELSKTPIWKLREIMEELEARADVANTDLVVLLMKRDQLYLEKDALQLEVEDILEFHKAKSVALAVNSKTVKGKCK</sequence>
<dbReference type="OrthoDB" id="6260144at2759"/>
<dbReference type="AlphaFoldDB" id="A0A1I7RJE7"/>
<dbReference type="Proteomes" id="UP000659654">
    <property type="component" value="Unassembled WGS sequence"/>
</dbReference>
<dbReference type="PANTHER" id="PTHR13103:SF2">
    <property type="entry name" value="IQCJ-SCHIP1 READTHROUGH TRANSCRIPT PROTEIN-RELATED"/>
    <property type="match status" value="1"/>
</dbReference>
<dbReference type="Proteomes" id="UP000095284">
    <property type="component" value="Unplaced"/>
</dbReference>
<evidence type="ECO:0000313" key="4">
    <source>
        <dbReference type="EMBL" id="CAD5233563.1"/>
    </source>
</evidence>
<dbReference type="PROSITE" id="PS51257">
    <property type="entry name" value="PROKAR_LIPOPROTEIN"/>
    <property type="match status" value="1"/>
</dbReference>
<feature type="domain" description="Schwannomin interacting protein 1 C-terminal" evidence="3">
    <location>
        <begin position="51"/>
        <end position="144"/>
    </location>
</feature>
<reference evidence="8" key="1">
    <citation type="submission" date="2016-11" db="UniProtKB">
        <authorList>
            <consortium name="WormBaseParasite"/>
        </authorList>
    </citation>
    <scope>IDENTIFICATION</scope>
</reference>
<evidence type="ECO:0000313" key="7">
    <source>
        <dbReference type="Proteomes" id="UP000659654"/>
    </source>
</evidence>
<dbReference type="SMR" id="A0A1I7RJE7"/>
<dbReference type="Pfam" id="PF10148">
    <property type="entry name" value="SCHIP-1_C"/>
    <property type="match status" value="1"/>
</dbReference>
<evidence type="ECO:0000313" key="5">
    <source>
        <dbReference type="EMBL" id="CAG9128832.1"/>
    </source>
</evidence>
<feature type="compositionally biased region" description="Polar residues" evidence="2">
    <location>
        <begin position="51"/>
        <end position="65"/>
    </location>
</feature>
<feature type="region of interest" description="Disordered" evidence="2">
    <location>
        <begin position="32"/>
        <end position="65"/>
    </location>
</feature>
<dbReference type="InterPro" id="IPR015649">
    <property type="entry name" value="SCHIP_1_C"/>
</dbReference>
<dbReference type="PANTHER" id="PTHR13103">
    <property type="entry name" value="SCHWANNOMIN INTERACTING PROTEIN 1"/>
    <property type="match status" value="1"/>
</dbReference>
<proteinExistence type="predicted"/>
<evidence type="ECO:0000259" key="3">
    <source>
        <dbReference type="Pfam" id="PF10148"/>
    </source>
</evidence>
<dbReference type="GO" id="GO:0035332">
    <property type="term" value="P:positive regulation of hippo signaling"/>
    <property type="evidence" value="ECO:0007669"/>
    <property type="project" value="TreeGrafter"/>
</dbReference>
<dbReference type="InterPro" id="IPR039045">
    <property type="entry name" value="SCHIP_1"/>
</dbReference>
<dbReference type="GO" id="GO:0030054">
    <property type="term" value="C:cell junction"/>
    <property type="evidence" value="ECO:0007669"/>
    <property type="project" value="TreeGrafter"/>
</dbReference>
<keyword evidence="1" id="KW-0175">Coiled coil</keyword>
<reference evidence="5" key="2">
    <citation type="submission" date="2020-08" db="EMBL/GenBank/DDBJ databases">
        <authorList>
            <person name="Kikuchi T."/>
        </authorList>
    </citation>
    <scope>NUCLEOTIDE SEQUENCE</scope>
    <source>
        <strain evidence="4">Ka4C1</strain>
    </source>
</reference>
<feature type="compositionally biased region" description="Low complexity" evidence="2">
    <location>
        <begin position="32"/>
        <end position="50"/>
    </location>
</feature>
<keyword evidence="7" id="KW-1185">Reference proteome</keyword>
<dbReference type="GO" id="GO:0005886">
    <property type="term" value="C:plasma membrane"/>
    <property type="evidence" value="ECO:0007669"/>
    <property type="project" value="TreeGrafter"/>
</dbReference>
<dbReference type="Proteomes" id="UP000582659">
    <property type="component" value="Unassembled WGS sequence"/>
</dbReference>
<dbReference type="EMBL" id="CAJFDI010000006">
    <property type="protein sequence ID" value="CAD5233563.1"/>
    <property type="molecule type" value="Genomic_DNA"/>
</dbReference>
<name>A0A1I7RJE7_BURXY</name>
<organism evidence="6 8">
    <name type="scientific">Bursaphelenchus xylophilus</name>
    <name type="common">Pinewood nematode worm</name>
    <name type="synonym">Aphelenchoides xylophilus</name>
    <dbReference type="NCBI Taxonomy" id="6326"/>
    <lineage>
        <taxon>Eukaryota</taxon>
        <taxon>Metazoa</taxon>
        <taxon>Ecdysozoa</taxon>
        <taxon>Nematoda</taxon>
        <taxon>Chromadorea</taxon>
        <taxon>Rhabditida</taxon>
        <taxon>Tylenchina</taxon>
        <taxon>Tylenchomorpha</taxon>
        <taxon>Aphelenchoidea</taxon>
        <taxon>Aphelenchoididae</taxon>
        <taxon>Bursaphelenchus</taxon>
    </lineage>
</organism>